<organism evidence="1 2">
    <name type="scientific">Oedothorax gibbosus</name>
    <dbReference type="NCBI Taxonomy" id="931172"/>
    <lineage>
        <taxon>Eukaryota</taxon>
        <taxon>Metazoa</taxon>
        <taxon>Ecdysozoa</taxon>
        <taxon>Arthropoda</taxon>
        <taxon>Chelicerata</taxon>
        <taxon>Arachnida</taxon>
        <taxon>Araneae</taxon>
        <taxon>Araneomorphae</taxon>
        <taxon>Entelegynae</taxon>
        <taxon>Araneoidea</taxon>
        <taxon>Linyphiidae</taxon>
        <taxon>Erigoninae</taxon>
        <taxon>Oedothorax</taxon>
    </lineage>
</organism>
<protein>
    <submittedName>
        <fullName evidence="1">Uncharacterized protein</fullName>
    </submittedName>
</protein>
<comment type="caution">
    <text evidence="1">The sequence shown here is derived from an EMBL/GenBank/DDBJ whole genome shotgun (WGS) entry which is preliminary data.</text>
</comment>
<sequence length="175" mass="19737">MLFDSLNSRSFHSSKPYAGALTATSSHLEMWDIVIFYSIMEKSTEANCLEVGDGSLVDFRNLTKDDIKDILNDYVSEEYLTPMQIESVLDDGFFDYSLVIDEGPATPNQSACDQSNPLDTIAENVLEYVGGCLAKRFLDKVFLCPQCTKLFTREKVLDSNSYLLSFKEYTETDLV</sequence>
<dbReference type="AlphaFoldDB" id="A0AAV6TU40"/>
<gene>
    <name evidence="1" type="ORF">JTE90_019414</name>
</gene>
<evidence type="ECO:0000313" key="2">
    <source>
        <dbReference type="Proteomes" id="UP000827092"/>
    </source>
</evidence>
<evidence type="ECO:0000313" key="1">
    <source>
        <dbReference type="EMBL" id="KAG8175602.1"/>
    </source>
</evidence>
<proteinExistence type="predicted"/>
<name>A0AAV6TU40_9ARAC</name>
<reference evidence="1 2" key="1">
    <citation type="journal article" date="2022" name="Nat. Ecol. Evol.">
        <title>A masculinizing supergene underlies an exaggerated male reproductive morph in a spider.</title>
        <authorList>
            <person name="Hendrickx F."/>
            <person name="De Corte Z."/>
            <person name="Sonet G."/>
            <person name="Van Belleghem S.M."/>
            <person name="Kostlbacher S."/>
            <person name="Vangestel C."/>
        </authorList>
    </citation>
    <scope>NUCLEOTIDE SEQUENCE [LARGE SCALE GENOMIC DNA]</scope>
    <source>
        <strain evidence="1">W744_W776</strain>
    </source>
</reference>
<accession>A0AAV6TU40</accession>
<dbReference type="Proteomes" id="UP000827092">
    <property type="component" value="Unassembled WGS sequence"/>
</dbReference>
<dbReference type="EMBL" id="JAFNEN010000980">
    <property type="protein sequence ID" value="KAG8175602.1"/>
    <property type="molecule type" value="Genomic_DNA"/>
</dbReference>
<keyword evidence="2" id="KW-1185">Reference proteome</keyword>